<feature type="transmembrane region" description="Helical" evidence="2">
    <location>
        <begin position="143"/>
        <end position="164"/>
    </location>
</feature>
<evidence type="ECO:0000313" key="4">
    <source>
        <dbReference type="EMBL" id="TPX56282.1"/>
    </source>
</evidence>
<dbReference type="GO" id="GO:0006629">
    <property type="term" value="P:lipid metabolic process"/>
    <property type="evidence" value="ECO:0007669"/>
    <property type="project" value="InterPro"/>
</dbReference>
<dbReference type="PANTHER" id="PTHR32100">
    <property type="entry name" value="OMEGA-6 FATTY ACID DESATURASE, CHLOROPLASTIC"/>
    <property type="match status" value="1"/>
</dbReference>
<comment type="caution">
    <text evidence="4">The sequence shown here is derived from an EMBL/GenBank/DDBJ whole genome shotgun (WGS) entry which is preliminary data.</text>
</comment>
<feature type="transmembrane region" description="Helical" evidence="2">
    <location>
        <begin position="266"/>
        <end position="287"/>
    </location>
</feature>
<dbReference type="InterPro" id="IPR012171">
    <property type="entry name" value="Fatty_acid_desaturase"/>
</dbReference>
<dbReference type="Proteomes" id="UP000318582">
    <property type="component" value="Unassembled WGS sequence"/>
</dbReference>
<gene>
    <name evidence="4" type="ORF">PhCBS80983_g04673</name>
</gene>
<name>A0A507DY34_9FUNG</name>
<dbReference type="STRING" id="109895.A0A507DY34"/>
<feature type="region of interest" description="Disordered" evidence="1">
    <location>
        <begin position="1"/>
        <end position="34"/>
    </location>
</feature>
<dbReference type="Pfam" id="PF00487">
    <property type="entry name" value="FA_desaturase"/>
    <property type="match status" value="1"/>
</dbReference>
<organism evidence="4 5">
    <name type="scientific">Powellomyces hirtus</name>
    <dbReference type="NCBI Taxonomy" id="109895"/>
    <lineage>
        <taxon>Eukaryota</taxon>
        <taxon>Fungi</taxon>
        <taxon>Fungi incertae sedis</taxon>
        <taxon>Chytridiomycota</taxon>
        <taxon>Chytridiomycota incertae sedis</taxon>
        <taxon>Chytridiomycetes</taxon>
        <taxon>Spizellomycetales</taxon>
        <taxon>Powellomycetaceae</taxon>
        <taxon>Powellomyces</taxon>
    </lineage>
</organism>
<reference evidence="4 5" key="1">
    <citation type="journal article" date="2019" name="Sci. Rep.">
        <title>Comparative genomics of chytrid fungi reveal insights into the obligate biotrophic and pathogenic lifestyle of Synchytrium endobioticum.</title>
        <authorList>
            <person name="van de Vossenberg B.T.L.H."/>
            <person name="Warris S."/>
            <person name="Nguyen H.D.T."/>
            <person name="van Gent-Pelzer M.P.E."/>
            <person name="Joly D.L."/>
            <person name="van de Geest H.C."/>
            <person name="Bonants P.J.M."/>
            <person name="Smith D.S."/>
            <person name="Levesque C.A."/>
            <person name="van der Lee T.A.J."/>
        </authorList>
    </citation>
    <scope>NUCLEOTIDE SEQUENCE [LARGE SCALE GENOMIC DNA]</scope>
    <source>
        <strain evidence="4 5">CBS 809.83</strain>
    </source>
</reference>
<evidence type="ECO:0000259" key="3">
    <source>
        <dbReference type="Pfam" id="PF00487"/>
    </source>
</evidence>
<feature type="transmembrane region" description="Helical" evidence="2">
    <location>
        <begin position="217"/>
        <end position="236"/>
    </location>
</feature>
<dbReference type="AlphaFoldDB" id="A0A507DY34"/>
<evidence type="ECO:0000313" key="5">
    <source>
        <dbReference type="Proteomes" id="UP000318582"/>
    </source>
</evidence>
<dbReference type="EMBL" id="QEAQ01000080">
    <property type="protein sequence ID" value="TPX56282.1"/>
    <property type="molecule type" value="Genomic_DNA"/>
</dbReference>
<evidence type="ECO:0000256" key="2">
    <source>
        <dbReference type="SAM" id="Phobius"/>
    </source>
</evidence>
<keyword evidence="2" id="KW-1133">Transmembrane helix</keyword>
<feature type="transmembrane region" description="Helical" evidence="2">
    <location>
        <begin position="110"/>
        <end position="131"/>
    </location>
</feature>
<keyword evidence="2" id="KW-0812">Transmembrane</keyword>
<evidence type="ECO:0000256" key="1">
    <source>
        <dbReference type="SAM" id="MobiDB-lite"/>
    </source>
</evidence>
<protein>
    <recommendedName>
        <fullName evidence="3">Fatty acid desaturase domain-containing protein</fullName>
    </recommendedName>
</protein>
<accession>A0A507DY34</accession>
<keyword evidence="2" id="KW-0472">Membrane</keyword>
<sequence length="417" mass="47517">MSPPNNESTEAYRRPARAGTSDQSSDTPPLVSSPAKVGYGRKVVASAPHAAAWSKPDFTLNEVRAAVPAHLFKRDTARSFRYVFADFAMMFALWALATQIDHVLPKWATYIAWPAYWIAQGVVCTGIWVIAHECGHQAFSDKAWINNSVGYVLHSFLLVPYYSWKFTHSKHHKANAHMTKDQVFVPAKRSKYAEKLGEKKEPAAPHHDEPIWADAPIADLLNIVAMLTVGWPLYLINNASGQRFDTWTSHFRPTAPIFEPKQWFQVVLSDIGMAIMIGLLCLSGYIWGAAAVFKFYVIPYLNVNAWLVLITFLQHTDPQVPHYSENEWNYLLGAISTVDRDFGVLNHFHHHISDSHVVHHIFPTMPHYNAVEATAYVKEFLGKYYLYDPTPFYKAVWNSYTTCKFVEDEGDVKWFKH</sequence>
<dbReference type="InterPro" id="IPR005804">
    <property type="entry name" value="FA_desaturase_dom"/>
</dbReference>
<dbReference type="GO" id="GO:0016491">
    <property type="term" value="F:oxidoreductase activity"/>
    <property type="evidence" value="ECO:0007669"/>
    <property type="project" value="InterPro"/>
</dbReference>
<feature type="transmembrane region" description="Helical" evidence="2">
    <location>
        <begin position="80"/>
        <end position="98"/>
    </location>
</feature>
<proteinExistence type="predicted"/>
<dbReference type="CDD" id="cd03507">
    <property type="entry name" value="Delta12-FADS-like"/>
    <property type="match status" value="1"/>
</dbReference>
<keyword evidence="5" id="KW-1185">Reference proteome</keyword>
<feature type="domain" description="Fatty acid desaturase" evidence="3">
    <location>
        <begin position="112"/>
        <end position="387"/>
    </location>
</feature>